<name>A0A4Y5P632_9MARC</name>
<evidence type="ECO:0000256" key="5">
    <source>
        <dbReference type="ARBA" id="ARBA00022884"/>
    </source>
</evidence>
<dbReference type="InterPro" id="IPR002866">
    <property type="entry name" value="Maturase_MatK"/>
</dbReference>
<keyword evidence="4 6" id="KW-0819">tRNA processing</keyword>
<evidence type="ECO:0000256" key="4">
    <source>
        <dbReference type="ARBA" id="ARBA00022694"/>
    </source>
</evidence>
<evidence type="ECO:0000256" key="2">
    <source>
        <dbReference type="ARBA" id="ARBA00022640"/>
    </source>
</evidence>
<keyword evidence="2 7" id="KW-0934">Plastid</keyword>
<proteinExistence type="inferred from homology"/>
<feature type="domain" description="Domain X" evidence="8">
    <location>
        <begin position="346"/>
        <end position="446"/>
    </location>
</feature>
<reference evidence="10" key="1">
    <citation type="submission" date="2018-03" db="EMBL/GenBank/DDBJ databases">
        <title>Exploring the plastid DNA sequence disparity of liverworts.</title>
        <authorList>
            <person name="Yu Y."/>
            <person name="Liu H."/>
            <person name="Yang J."/>
            <person name="Ma W."/>
            <person name="Pressel S."/>
            <person name="Wu Y."/>
            <person name="Schneider H."/>
        </authorList>
    </citation>
    <scope>NUCLEOTIDE SEQUENCE</scope>
</reference>
<dbReference type="Pfam" id="PF01824">
    <property type="entry name" value="MatK_N"/>
    <property type="match status" value="1"/>
</dbReference>
<evidence type="ECO:0000256" key="1">
    <source>
        <dbReference type="ARBA" id="ARBA00006621"/>
    </source>
</evidence>
<dbReference type="EMBL" id="MH064508">
    <property type="protein sequence ID" value="QCW58728.1"/>
    <property type="molecule type" value="Genomic_DNA"/>
</dbReference>
<keyword evidence="5 6" id="KW-0694">RNA-binding</keyword>
<dbReference type="GO" id="GO:0006397">
    <property type="term" value="P:mRNA processing"/>
    <property type="evidence" value="ECO:0007669"/>
    <property type="project" value="UniProtKB-KW"/>
</dbReference>
<evidence type="ECO:0000256" key="6">
    <source>
        <dbReference type="HAMAP-Rule" id="MF_01390"/>
    </source>
</evidence>
<dbReference type="GO" id="GO:0008033">
    <property type="term" value="P:tRNA processing"/>
    <property type="evidence" value="ECO:0007669"/>
    <property type="project" value="UniProtKB-KW"/>
</dbReference>
<dbReference type="RefSeq" id="YP_009667889.1">
    <property type="nucleotide sequence ID" value="NC_043781.1"/>
</dbReference>
<evidence type="ECO:0000259" key="8">
    <source>
        <dbReference type="Pfam" id="PF01348"/>
    </source>
</evidence>
<dbReference type="AlphaFoldDB" id="A0A4Y5P632"/>
<dbReference type="HAMAP" id="MF_01390">
    <property type="entry name" value="MatK"/>
    <property type="match status" value="1"/>
</dbReference>
<sequence length="493" mass="59945">MRKLRIIKKHSLQQEQLLYPLLFQDDFYGFAYNRSKNELPSIGDKIHRLSNQINFLTLKRFIKKSRQANFSWMVYDQFLKKFQITQEILIIIFESIFATQSESFVKKMNEWNKNQSIHSIFPFIEDNIVNFTSCLYITIPYSFHPEILIRLFRRYIIDISFLHFIRLLLHRNYIISCNLNFSYWKNKKFYNLLWNFYNQNFEDSLIYIWKRFYDFQSIPFWFLIDQINFVKKIKNLPKGPNFPLIEKVTIRKNKSIHYMKSCNNLILTTGENSELLIKNWNTFSIFFFEKYLNFWFEPYRFFVKNLSKEPICFLGYIFYTESKSNIIQIELSNEAIKTNSVIKEFWAIIPNVPLIRLLAQKNFCDTLGRPICKLSWTTLADNEIFTRFNQISRKLCYYYSGCAKKKTLYQLQYILRFSCAKTLACKHKSTIRTVWKKYGSKFIQNSVFLKKRYLNKLWEIQFHAEKFWYLDITQINYLANLCKRLKNVQDSYR</sequence>
<dbReference type="PANTHER" id="PTHR34811">
    <property type="entry name" value="MATURASE K"/>
    <property type="match status" value="1"/>
</dbReference>
<evidence type="ECO:0000256" key="7">
    <source>
        <dbReference type="RuleBase" id="RU004226"/>
    </source>
</evidence>
<feature type="domain" description="Maturase MatK N-terminal" evidence="9">
    <location>
        <begin position="6"/>
        <end position="315"/>
    </location>
</feature>
<protein>
    <recommendedName>
        <fullName evidence="6">Maturase K</fullName>
    </recommendedName>
    <alternativeName>
        <fullName evidence="6">Intron maturase</fullName>
    </alternativeName>
</protein>
<dbReference type="PANTHER" id="PTHR34811:SF1">
    <property type="entry name" value="MATURASE K"/>
    <property type="match status" value="1"/>
</dbReference>
<dbReference type="InterPro" id="IPR024942">
    <property type="entry name" value="Maturase_MatK_N"/>
</dbReference>
<dbReference type="GO" id="GO:0009507">
    <property type="term" value="C:chloroplast"/>
    <property type="evidence" value="ECO:0007669"/>
    <property type="project" value="UniProtKB-SubCell"/>
</dbReference>
<comment type="function">
    <text evidence="6 7">Usually encoded in the trnK tRNA gene intron. Probably assists in splicing its own and other chloroplast group II introns.</text>
</comment>
<dbReference type="InterPro" id="IPR024937">
    <property type="entry name" value="Domain_X"/>
</dbReference>
<geneLocation type="chloroplast" evidence="10"/>
<evidence type="ECO:0000259" key="9">
    <source>
        <dbReference type="Pfam" id="PF01824"/>
    </source>
</evidence>
<accession>A0A4Y5P632</accession>
<dbReference type="GeneID" id="40873106"/>
<keyword evidence="3 6" id="KW-0507">mRNA processing</keyword>
<gene>
    <name evidence="6 10" type="primary">matK</name>
</gene>
<dbReference type="GO" id="GO:0003723">
    <property type="term" value="F:RNA binding"/>
    <property type="evidence" value="ECO:0007669"/>
    <property type="project" value="UniProtKB-KW"/>
</dbReference>
<evidence type="ECO:0000256" key="3">
    <source>
        <dbReference type="ARBA" id="ARBA00022664"/>
    </source>
</evidence>
<dbReference type="Pfam" id="PF01348">
    <property type="entry name" value="Intron_maturas2"/>
    <property type="match status" value="1"/>
</dbReference>
<keyword evidence="7 10" id="KW-0150">Chloroplast</keyword>
<comment type="similarity">
    <text evidence="1 6">Belongs to the intron maturase 2 family. MatK subfamily.</text>
</comment>
<organism evidence="10">
    <name type="scientific">Radula japonica</name>
    <dbReference type="NCBI Taxonomy" id="1068553"/>
    <lineage>
        <taxon>Eukaryota</taxon>
        <taxon>Viridiplantae</taxon>
        <taxon>Streptophyta</taxon>
        <taxon>Embryophyta</taxon>
        <taxon>Marchantiophyta</taxon>
        <taxon>Jungermanniopsida</taxon>
        <taxon>Jungermanniidae</taxon>
        <taxon>Porellales</taxon>
        <taxon>Radulineae</taxon>
        <taxon>Radulaceae</taxon>
        <taxon>Radula</taxon>
        <taxon>Radula subgen. Radula</taxon>
    </lineage>
</organism>
<comment type="subcellular location">
    <subcellularLocation>
        <location evidence="6">Plastid</location>
        <location evidence="6">Chloroplast</location>
    </subcellularLocation>
</comment>
<evidence type="ECO:0000313" key="10">
    <source>
        <dbReference type="EMBL" id="QCW58728.1"/>
    </source>
</evidence>
<dbReference type="GO" id="GO:0008380">
    <property type="term" value="P:RNA splicing"/>
    <property type="evidence" value="ECO:0007669"/>
    <property type="project" value="UniProtKB-UniRule"/>
</dbReference>